<evidence type="ECO:0000256" key="6">
    <source>
        <dbReference type="PROSITE-ProRule" id="PRU00409"/>
    </source>
</evidence>
<proteinExistence type="predicted"/>
<dbReference type="SMART" id="SM00878">
    <property type="entry name" value="Biotin_carb_C"/>
    <property type="match status" value="1"/>
</dbReference>
<evidence type="ECO:0000259" key="9">
    <source>
        <dbReference type="PROSITE" id="PS50979"/>
    </source>
</evidence>
<dbReference type="Gene3D" id="3.30.470.20">
    <property type="entry name" value="ATP-grasp fold, B domain"/>
    <property type="match status" value="1"/>
</dbReference>
<dbReference type="InterPro" id="IPR050856">
    <property type="entry name" value="Biotin_carboxylase_complex"/>
</dbReference>
<dbReference type="CDD" id="cd06850">
    <property type="entry name" value="biotinyl_domain"/>
    <property type="match status" value="1"/>
</dbReference>
<dbReference type="InterPro" id="IPR011761">
    <property type="entry name" value="ATP-grasp"/>
</dbReference>
<keyword evidence="3 6" id="KW-0547">Nucleotide-binding</keyword>
<dbReference type="InterPro" id="IPR016185">
    <property type="entry name" value="PreATP-grasp_dom_sf"/>
</dbReference>
<dbReference type="GO" id="GO:0005524">
    <property type="term" value="F:ATP binding"/>
    <property type="evidence" value="ECO:0007669"/>
    <property type="project" value="UniProtKB-UniRule"/>
</dbReference>
<dbReference type="SUPFAM" id="SSF52440">
    <property type="entry name" value="PreATP-grasp domain"/>
    <property type="match status" value="1"/>
</dbReference>
<protein>
    <submittedName>
        <fullName evidence="10">3-methylcrotonyl-CoA carboxylase</fullName>
    </submittedName>
</protein>
<evidence type="ECO:0000256" key="3">
    <source>
        <dbReference type="ARBA" id="ARBA00022741"/>
    </source>
</evidence>
<evidence type="ECO:0000259" key="7">
    <source>
        <dbReference type="PROSITE" id="PS50968"/>
    </source>
</evidence>
<feature type="domain" description="Biotin carboxylation" evidence="9">
    <location>
        <begin position="3"/>
        <end position="448"/>
    </location>
</feature>
<dbReference type="SUPFAM" id="SSF51230">
    <property type="entry name" value="Single hybrid motif"/>
    <property type="match status" value="1"/>
</dbReference>
<dbReference type="Pfam" id="PF02785">
    <property type="entry name" value="Biotin_carb_C"/>
    <property type="match status" value="1"/>
</dbReference>
<dbReference type="PANTHER" id="PTHR18866">
    <property type="entry name" value="CARBOXYLASE:PYRUVATE/ACETYL-COA/PROPIONYL-COA CARBOXYLASE"/>
    <property type="match status" value="1"/>
</dbReference>
<sequence length="660" mass="68967">MAGFSKILVANRGEIAARIIRSARALGYRTVAVHSAADAGAPHVALADEAVEIGPAPVGESYLSVPRLLEAAALTGADALHPGYGFLAENAEFAAACIAAGLTFIGPPPAAIQAMGNKREAKERAAAAGVPCLPGLECRGLDQAGILAVARGLGLPLMVKAAAGGGGRGLRFVEREADLAPALALAAAEAQSAFGDDELILERAVLSGRHVEVQVFADTHGNCLHLGERDCSVQRRHQKIIEEAPSPAVDPALRAAMGQAAVRLAHAVGYVGAGTVEFLLDAEGAFWFLEMNTRLQVEHPVTECVTGLDLVALQIEVAAGARLPLAQDEVALRGHAIEARLYAEDPRQGFLPQTGPVLVFDPPAGPGLRVDAGILAGQEVTAFYDPMLAKVIAHGRGREEARRRLVRALEELALLGPTTNRDFLLGILRDPVFAGGQATTDWVDHRLAMPPAPAPDDAAWALAAVLLEGREGAGQGWWSAGRMRRPLRLRHGETLRHARIARADGHLAVSLGEGAAPPGDDAPGLAVALLAREGDRLRFRIGPVQATARHAFDGEALLLDLGGRVLRFEPAPLSDARLQDGAAGGEVLAPMSGRVVAVKVTAGEQVEKGAPLLVLEAMKMHLAVTAAAAGKVVELRVAEGEQVRPRQLLARLEVAETVGA</sequence>
<dbReference type="OrthoDB" id="9763189at2"/>
<dbReference type="SUPFAM" id="SSF51246">
    <property type="entry name" value="Rudiment single hybrid motif"/>
    <property type="match status" value="1"/>
</dbReference>
<keyword evidence="4 6" id="KW-0067">ATP-binding</keyword>
<feature type="domain" description="ATP-grasp" evidence="8">
    <location>
        <begin position="122"/>
        <end position="319"/>
    </location>
</feature>
<keyword evidence="5" id="KW-0092">Biotin</keyword>
<gene>
    <name evidence="10" type="ORF">CR162_13710</name>
</gene>
<dbReference type="GO" id="GO:0046872">
    <property type="term" value="F:metal ion binding"/>
    <property type="evidence" value="ECO:0007669"/>
    <property type="project" value="InterPro"/>
</dbReference>
<dbReference type="PROSITE" id="PS00867">
    <property type="entry name" value="CPSASE_2"/>
    <property type="match status" value="1"/>
</dbReference>
<organism evidence="10 11">
    <name type="scientific">Teichococcus rhizosphaerae</name>
    <dbReference type="NCBI Taxonomy" id="1335062"/>
    <lineage>
        <taxon>Bacteria</taxon>
        <taxon>Pseudomonadati</taxon>
        <taxon>Pseudomonadota</taxon>
        <taxon>Alphaproteobacteria</taxon>
        <taxon>Acetobacterales</taxon>
        <taxon>Roseomonadaceae</taxon>
        <taxon>Roseomonas</taxon>
    </lineage>
</organism>
<name>A0A2C6Y0M1_9PROT</name>
<comment type="caution">
    <text evidence="10">The sequence shown here is derived from an EMBL/GenBank/DDBJ whole genome shotgun (WGS) entry which is preliminary data.</text>
</comment>
<dbReference type="InterPro" id="IPR011054">
    <property type="entry name" value="Rudment_hybrid_motif"/>
</dbReference>
<dbReference type="Proteomes" id="UP000223527">
    <property type="component" value="Unassembled WGS sequence"/>
</dbReference>
<feature type="domain" description="Lipoyl-binding" evidence="7">
    <location>
        <begin position="577"/>
        <end position="653"/>
    </location>
</feature>
<evidence type="ECO:0000259" key="8">
    <source>
        <dbReference type="PROSITE" id="PS50975"/>
    </source>
</evidence>
<comment type="cofactor">
    <cofactor evidence="1">
        <name>biotin</name>
        <dbReference type="ChEBI" id="CHEBI:57586"/>
    </cofactor>
</comment>
<dbReference type="PANTHER" id="PTHR18866:SF33">
    <property type="entry name" value="METHYLCROTONOYL-COA CARBOXYLASE SUBUNIT ALPHA, MITOCHONDRIAL-RELATED"/>
    <property type="match status" value="1"/>
</dbReference>
<dbReference type="AlphaFoldDB" id="A0A2C6Y0M1"/>
<dbReference type="PROSITE" id="PS50968">
    <property type="entry name" value="BIOTINYL_LIPOYL"/>
    <property type="match status" value="1"/>
</dbReference>
<dbReference type="Pfam" id="PF00289">
    <property type="entry name" value="Biotin_carb_N"/>
    <property type="match status" value="1"/>
</dbReference>
<dbReference type="PROSITE" id="PS50979">
    <property type="entry name" value="BC"/>
    <property type="match status" value="1"/>
</dbReference>
<evidence type="ECO:0000256" key="2">
    <source>
        <dbReference type="ARBA" id="ARBA00022598"/>
    </source>
</evidence>
<dbReference type="InterPro" id="IPR005482">
    <property type="entry name" value="Biotin_COase_C"/>
</dbReference>
<dbReference type="InterPro" id="IPR011053">
    <property type="entry name" value="Single_hybrid_motif"/>
</dbReference>
<dbReference type="PROSITE" id="PS50975">
    <property type="entry name" value="ATP_GRASP"/>
    <property type="match status" value="1"/>
</dbReference>
<reference evidence="10 11" key="1">
    <citation type="submission" date="2017-10" db="EMBL/GenBank/DDBJ databases">
        <authorList>
            <person name="Banno H."/>
            <person name="Chua N.-H."/>
        </authorList>
    </citation>
    <scope>NUCLEOTIDE SEQUENCE [LARGE SCALE GENOMIC DNA]</scope>
    <source>
        <strain evidence="10 11">YW11</strain>
    </source>
</reference>
<dbReference type="InterPro" id="IPR011764">
    <property type="entry name" value="Biotin_carboxylation_dom"/>
</dbReference>
<keyword evidence="2" id="KW-0436">Ligase</keyword>
<dbReference type="Pfam" id="PF02786">
    <property type="entry name" value="CPSase_L_D2"/>
    <property type="match status" value="1"/>
</dbReference>
<dbReference type="GO" id="GO:0016874">
    <property type="term" value="F:ligase activity"/>
    <property type="evidence" value="ECO:0007669"/>
    <property type="project" value="UniProtKB-KW"/>
</dbReference>
<dbReference type="FunFam" id="3.30.470.20:FF:000028">
    <property type="entry name" value="Methylcrotonoyl-CoA carboxylase subunit alpha, mitochondrial"/>
    <property type="match status" value="1"/>
</dbReference>
<dbReference type="FunFam" id="3.40.50.20:FF:000010">
    <property type="entry name" value="Propionyl-CoA carboxylase subunit alpha"/>
    <property type="match status" value="1"/>
</dbReference>
<dbReference type="RefSeq" id="WP_099096102.1">
    <property type="nucleotide sequence ID" value="NZ_PDNU01000027.1"/>
</dbReference>
<evidence type="ECO:0000256" key="4">
    <source>
        <dbReference type="ARBA" id="ARBA00022840"/>
    </source>
</evidence>
<evidence type="ECO:0000256" key="5">
    <source>
        <dbReference type="ARBA" id="ARBA00023267"/>
    </source>
</evidence>
<dbReference type="InterPro" id="IPR005479">
    <property type="entry name" value="CPAse_ATP-bd"/>
</dbReference>
<keyword evidence="11" id="KW-1185">Reference proteome</keyword>
<dbReference type="InterPro" id="IPR000089">
    <property type="entry name" value="Biotin_lipoyl"/>
</dbReference>
<evidence type="ECO:0000313" key="10">
    <source>
        <dbReference type="EMBL" id="PHK94342.1"/>
    </source>
</evidence>
<dbReference type="EMBL" id="PDNU01000027">
    <property type="protein sequence ID" value="PHK94342.1"/>
    <property type="molecule type" value="Genomic_DNA"/>
</dbReference>
<dbReference type="Pfam" id="PF00364">
    <property type="entry name" value="Biotin_lipoyl"/>
    <property type="match status" value="1"/>
</dbReference>
<dbReference type="Gene3D" id="2.40.50.100">
    <property type="match status" value="1"/>
</dbReference>
<dbReference type="SUPFAM" id="SSF56059">
    <property type="entry name" value="Glutathione synthetase ATP-binding domain-like"/>
    <property type="match status" value="1"/>
</dbReference>
<dbReference type="InterPro" id="IPR005481">
    <property type="entry name" value="BC-like_N"/>
</dbReference>
<accession>A0A2C6Y0M1</accession>
<evidence type="ECO:0000313" key="11">
    <source>
        <dbReference type="Proteomes" id="UP000223527"/>
    </source>
</evidence>
<evidence type="ECO:0000256" key="1">
    <source>
        <dbReference type="ARBA" id="ARBA00001953"/>
    </source>
</evidence>